<dbReference type="Proteomes" id="UP000190831">
    <property type="component" value="Chromosome E"/>
</dbReference>
<proteinExistence type="predicted"/>
<dbReference type="OMA" id="RQSKHHE"/>
<feature type="transmembrane region" description="Helical" evidence="1">
    <location>
        <begin position="51"/>
        <end position="81"/>
    </location>
</feature>
<keyword evidence="1" id="KW-0812">Transmembrane</keyword>
<keyword evidence="3" id="KW-1185">Reference proteome</keyword>
<sequence length="158" mass="17432">MDQVSHALNNYMQRLHDLLGTEYLGAVHVPSFLLGCFITISLALMEPLLRALVGGLIVTAVQLIKYSVMVCGIVLCGVIVLSKDKKRSAMEGSTAVKLEDTQIPTPRDQFIEDASNDFDIVGYNSMTSSKHRKHTEPITPARTEENAYENFIQMAGCN</sequence>
<evidence type="ECO:0000313" key="2">
    <source>
        <dbReference type="EMBL" id="SCW02059.1"/>
    </source>
</evidence>
<evidence type="ECO:0000256" key="1">
    <source>
        <dbReference type="SAM" id="Phobius"/>
    </source>
</evidence>
<dbReference type="EMBL" id="LT598488">
    <property type="protein sequence ID" value="SCW02059.1"/>
    <property type="molecule type" value="Genomic_DNA"/>
</dbReference>
<feature type="transmembrane region" description="Helical" evidence="1">
    <location>
        <begin position="23"/>
        <end position="45"/>
    </location>
</feature>
<keyword evidence="1" id="KW-0472">Membrane</keyword>
<accession>A0A1G4ME94</accession>
<gene>
    <name evidence="2" type="ORF">LAFE_0E13256G</name>
</gene>
<dbReference type="AlphaFoldDB" id="A0A1G4ME94"/>
<protein>
    <submittedName>
        <fullName evidence="2">LAFE_0E13256g1_1</fullName>
    </submittedName>
</protein>
<evidence type="ECO:0000313" key="3">
    <source>
        <dbReference type="Proteomes" id="UP000190831"/>
    </source>
</evidence>
<dbReference type="OrthoDB" id="4066163at2759"/>
<keyword evidence="1" id="KW-1133">Transmembrane helix</keyword>
<reference evidence="3" key="1">
    <citation type="submission" date="2016-03" db="EMBL/GenBank/DDBJ databases">
        <authorList>
            <person name="Devillers H."/>
        </authorList>
    </citation>
    <scope>NUCLEOTIDE SEQUENCE [LARGE SCALE GENOMIC DNA]</scope>
</reference>
<organism evidence="2 3">
    <name type="scientific">Lachancea fermentati</name>
    <name type="common">Zygosaccharomyces fermentati</name>
    <dbReference type="NCBI Taxonomy" id="4955"/>
    <lineage>
        <taxon>Eukaryota</taxon>
        <taxon>Fungi</taxon>
        <taxon>Dikarya</taxon>
        <taxon>Ascomycota</taxon>
        <taxon>Saccharomycotina</taxon>
        <taxon>Saccharomycetes</taxon>
        <taxon>Saccharomycetales</taxon>
        <taxon>Saccharomycetaceae</taxon>
        <taxon>Lachancea</taxon>
    </lineage>
</organism>
<name>A0A1G4ME94_LACFM</name>